<evidence type="ECO:0000256" key="6">
    <source>
        <dbReference type="ARBA" id="ARBA00022737"/>
    </source>
</evidence>
<dbReference type="SUPFAM" id="SSF56024">
    <property type="entry name" value="Phospholipase D/nuclease"/>
    <property type="match status" value="2"/>
</dbReference>
<comment type="caution">
    <text evidence="15">The sequence shown here is derived from an EMBL/GenBank/DDBJ whole genome shotgun (WGS) entry which is preliminary data.</text>
</comment>
<reference evidence="15 16" key="1">
    <citation type="journal article" date="2019" name="Int. J. Syst. Evol. Microbiol.">
        <title>The Global Catalogue of Microorganisms (GCM) 10K type strain sequencing project: providing services to taxonomists for standard genome sequencing and annotation.</title>
        <authorList>
            <consortium name="The Broad Institute Genomics Platform"/>
            <consortium name="The Broad Institute Genome Sequencing Center for Infectious Disease"/>
            <person name="Wu L."/>
            <person name="Ma J."/>
        </authorList>
    </citation>
    <scope>NUCLEOTIDE SEQUENCE [LARGE SCALE GENOMIC DNA]</scope>
    <source>
        <strain evidence="15 16">JCM 14917</strain>
    </source>
</reference>
<evidence type="ECO:0000313" key="15">
    <source>
        <dbReference type="EMBL" id="GAA2176927.1"/>
    </source>
</evidence>
<keyword evidence="10" id="KW-0594">Phospholipid biosynthesis</keyword>
<dbReference type="EC" id="2.7.8.-" evidence="12"/>
<dbReference type="EMBL" id="BAAAON010000003">
    <property type="protein sequence ID" value="GAA2176927.1"/>
    <property type="molecule type" value="Genomic_DNA"/>
</dbReference>
<keyword evidence="2" id="KW-1003">Cell membrane</keyword>
<gene>
    <name evidence="15" type="primary">cls</name>
    <name evidence="15" type="ORF">GCM10009784_25510</name>
</gene>
<keyword evidence="6" id="KW-0677">Repeat</keyword>
<evidence type="ECO:0000256" key="5">
    <source>
        <dbReference type="ARBA" id="ARBA00022692"/>
    </source>
</evidence>
<protein>
    <recommendedName>
        <fullName evidence="12">Cardiolipin synthase</fullName>
        <ecNumber evidence="12">2.7.8.-</ecNumber>
    </recommendedName>
</protein>
<evidence type="ECO:0000313" key="16">
    <source>
        <dbReference type="Proteomes" id="UP001500974"/>
    </source>
</evidence>
<evidence type="ECO:0000256" key="3">
    <source>
        <dbReference type="ARBA" id="ARBA00022516"/>
    </source>
</evidence>
<feature type="transmembrane region" description="Helical" evidence="13">
    <location>
        <begin position="42"/>
        <end position="63"/>
    </location>
</feature>
<proteinExistence type="predicted"/>
<evidence type="ECO:0000256" key="12">
    <source>
        <dbReference type="NCBIfam" id="TIGR04265"/>
    </source>
</evidence>
<dbReference type="InterPro" id="IPR022924">
    <property type="entry name" value="Cardiolipin_synthase"/>
</dbReference>
<keyword evidence="9 13" id="KW-0472">Membrane</keyword>
<dbReference type="Pfam" id="PF13396">
    <property type="entry name" value="PLDc_N"/>
    <property type="match status" value="1"/>
</dbReference>
<evidence type="ECO:0000256" key="1">
    <source>
        <dbReference type="ARBA" id="ARBA00004651"/>
    </source>
</evidence>
<dbReference type="Pfam" id="PF13091">
    <property type="entry name" value="PLDc_2"/>
    <property type="match status" value="2"/>
</dbReference>
<evidence type="ECO:0000256" key="7">
    <source>
        <dbReference type="ARBA" id="ARBA00022989"/>
    </source>
</evidence>
<keyword evidence="8" id="KW-0443">Lipid metabolism</keyword>
<dbReference type="NCBIfam" id="TIGR04265">
    <property type="entry name" value="bac_cardiolipin"/>
    <property type="match status" value="1"/>
</dbReference>
<keyword evidence="7 13" id="KW-1133">Transmembrane helix</keyword>
<feature type="domain" description="PLD phosphodiesterase" evidence="14">
    <location>
        <begin position="420"/>
        <end position="447"/>
    </location>
</feature>
<organism evidence="15 16">
    <name type="scientific">Arthrobacter parietis</name>
    <dbReference type="NCBI Taxonomy" id="271434"/>
    <lineage>
        <taxon>Bacteria</taxon>
        <taxon>Bacillati</taxon>
        <taxon>Actinomycetota</taxon>
        <taxon>Actinomycetes</taxon>
        <taxon>Micrococcales</taxon>
        <taxon>Micrococcaceae</taxon>
        <taxon>Arthrobacter</taxon>
    </lineage>
</organism>
<dbReference type="PROSITE" id="PS50035">
    <property type="entry name" value="PLD"/>
    <property type="match status" value="2"/>
</dbReference>
<dbReference type="SMART" id="SM00155">
    <property type="entry name" value="PLDc"/>
    <property type="match status" value="2"/>
</dbReference>
<dbReference type="InterPro" id="IPR025202">
    <property type="entry name" value="PLD-like_dom"/>
</dbReference>
<dbReference type="Gene3D" id="3.30.870.10">
    <property type="entry name" value="Endonuclease Chain A"/>
    <property type="match status" value="2"/>
</dbReference>
<dbReference type="Proteomes" id="UP001500974">
    <property type="component" value="Unassembled WGS sequence"/>
</dbReference>
<evidence type="ECO:0000256" key="9">
    <source>
        <dbReference type="ARBA" id="ARBA00023136"/>
    </source>
</evidence>
<sequence length="507" mass="56660">MDFLSWWGSPAGQTVTWLVVVDFLIRVAALGTVPHNRRPSSALAWLALIFFFPIAGLLIFLLFGRLRLRGSRAAFEHRLADELRGNDDPARKKAELDVRLARIPPAVSAAVTLNRNNGATPLTAGNELTLHTDYDESLEAMTRCVKQAVSFVHAQFYIVAADSTTDRFFVALEEAHDRGVQVRVLLDHLGSKGFPGYRAAVSRLDAAGISWQKMLPVAPPRFQYQRPDLRNHRKIVVVDNRVGFTGSQNIIDASYNKKRNRRKNFEWIDLMVEVEGPAVAQLNTVFVADWSAETHEIETREDIQLQAAAPSTGPVRNALGSQPLPSYCQLVPSGPGLGNSNNLRLFNHLIYGAEQRVVICSPYLVPDESLLIALTSAAQRGIDVDVHLGATSDHVLTHHAQRSYYEELLRAGVNIHLYRQPFVLHSKFVIIDSYTSVIASSNMDVRSFELNQEISLLVLDRRIVGELEELAAHYAAESSRLDLSSWSKRPLHQRFFDNACRLTANLQ</sequence>
<evidence type="ECO:0000256" key="4">
    <source>
        <dbReference type="ARBA" id="ARBA00022679"/>
    </source>
</evidence>
<keyword evidence="4" id="KW-0808">Transferase</keyword>
<keyword evidence="11" id="KW-1208">Phospholipid metabolism</keyword>
<dbReference type="InterPro" id="IPR001736">
    <property type="entry name" value="PLipase_D/transphosphatidylase"/>
</dbReference>
<dbReference type="PANTHER" id="PTHR21248">
    <property type="entry name" value="CARDIOLIPIN SYNTHASE"/>
    <property type="match status" value="1"/>
</dbReference>
<evidence type="ECO:0000256" key="11">
    <source>
        <dbReference type="ARBA" id="ARBA00023264"/>
    </source>
</evidence>
<dbReference type="RefSeq" id="WP_277358218.1">
    <property type="nucleotide sequence ID" value="NZ_BAAAON010000003.1"/>
</dbReference>
<evidence type="ECO:0000256" key="10">
    <source>
        <dbReference type="ARBA" id="ARBA00023209"/>
    </source>
</evidence>
<dbReference type="InterPro" id="IPR027379">
    <property type="entry name" value="CLS_N"/>
</dbReference>
<evidence type="ECO:0000256" key="8">
    <source>
        <dbReference type="ARBA" id="ARBA00023098"/>
    </source>
</evidence>
<dbReference type="PANTHER" id="PTHR21248:SF22">
    <property type="entry name" value="PHOSPHOLIPASE D"/>
    <property type="match status" value="1"/>
</dbReference>
<keyword evidence="3" id="KW-0444">Lipid biosynthesis</keyword>
<evidence type="ECO:0000259" key="14">
    <source>
        <dbReference type="PROSITE" id="PS50035"/>
    </source>
</evidence>
<keyword evidence="5 13" id="KW-0812">Transmembrane</keyword>
<accession>A0ABN3B0E3</accession>
<name>A0ABN3B0E3_9MICC</name>
<evidence type="ECO:0000256" key="13">
    <source>
        <dbReference type="SAM" id="Phobius"/>
    </source>
</evidence>
<comment type="subcellular location">
    <subcellularLocation>
        <location evidence="1">Cell membrane</location>
        <topology evidence="1">Multi-pass membrane protein</topology>
    </subcellularLocation>
</comment>
<evidence type="ECO:0000256" key="2">
    <source>
        <dbReference type="ARBA" id="ARBA00022475"/>
    </source>
</evidence>
<keyword evidence="16" id="KW-1185">Reference proteome</keyword>
<feature type="domain" description="PLD phosphodiesterase" evidence="14">
    <location>
        <begin position="227"/>
        <end position="254"/>
    </location>
</feature>